<dbReference type="AlphaFoldDB" id="A0A8S3QA59"/>
<comment type="caution">
    <text evidence="2">The sequence shown here is derived from an EMBL/GenBank/DDBJ whole genome shotgun (WGS) entry which is preliminary data.</text>
</comment>
<dbReference type="Proteomes" id="UP000683360">
    <property type="component" value="Unassembled WGS sequence"/>
</dbReference>
<protein>
    <submittedName>
        <fullName evidence="2">Uncharacterized protein</fullName>
    </submittedName>
</protein>
<organism evidence="2 3">
    <name type="scientific">Mytilus edulis</name>
    <name type="common">Blue mussel</name>
    <dbReference type="NCBI Taxonomy" id="6550"/>
    <lineage>
        <taxon>Eukaryota</taxon>
        <taxon>Metazoa</taxon>
        <taxon>Spiralia</taxon>
        <taxon>Lophotrochozoa</taxon>
        <taxon>Mollusca</taxon>
        <taxon>Bivalvia</taxon>
        <taxon>Autobranchia</taxon>
        <taxon>Pteriomorphia</taxon>
        <taxon>Mytilida</taxon>
        <taxon>Mytiloidea</taxon>
        <taxon>Mytilidae</taxon>
        <taxon>Mytilinae</taxon>
        <taxon>Mytilus</taxon>
    </lineage>
</organism>
<gene>
    <name evidence="2" type="ORF">MEDL_8874</name>
</gene>
<proteinExistence type="predicted"/>
<feature type="region of interest" description="Disordered" evidence="1">
    <location>
        <begin position="1"/>
        <end position="20"/>
    </location>
</feature>
<keyword evidence="3" id="KW-1185">Reference proteome</keyword>
<dbReference type="OrthoDB" id="10541107at2759"/>
<evidence type="ECO:0000256" key="1">
    <source>
        <dbReference type="SAM" id="MobiDB-lite"/>
    </source>
</evidence>
<evidence type="ECO:0000313" key="2">
    <source>
        <dbReference type="EMBL" id="CAG2193802.1"/>
    </source>
</evidence>
<name>A0A8S3QA59_MYTED</name>
<sequence length="382" mass="43321">MQGANQSTNDDDINVSTSNDDTLDNATFQDLVRPKTFNSSLKSAAVACRELTCLIINCTHLCQNIDALDHLSNMLDEARAYISSNIIPMEILPLKEKKTANSVQRQNQNEYNQTIVIDGHASLPSEVSTSIQPPSAERTLDASHPPKHVEFRDPICTVMGEEDIVTSDECILSIKTKEIRYQVNIEDYDILLRHYVENNNHWCLMVIYPQSRAFVFESFRREQDTTGPIFTELVVCSVYHFVHFRRIFCLQNMFLQIMTLCLTPSKRAIRASRHIIGQVLVDNSATERLCPQDPQQQKLKAMKLRTQQISNSGYAPKNTTANPRDMPQSTQQQQPKDIPQYTTAATQGYSPIKEQQQPNDMPPRSQTATQCIAQDLNSGNRN</sequence>
<accession>A0A8S3QA59</accession>
<evidence type="ECO:0000313" key="3">
    <source>
        <dbReference type="Proteomes" id="UP000683360"/>
    </source>
</evidence>
<dbReference type="EMBL" id="CAJPWZ010000466">
    <property type="protein sequence ID" value="CAG2193802.1"/>
    <property type="molecule type" value="Genomic_DNA"/>
</dbReference>
<feature type="region of interest" description="Disordered" evidence="1">
    <location>
        <begin position="308"/>
        <end position="382"/>
    </location>
</feature>
<reference evidence="2" key="1">
    <citation type="submission" date="2021-03" db="EMBL/GenBank/DDBJ databases">
        <authorList>
            <person name="Bekaert M."/>
        </authorList>
    </citation>
    <scope>NUCLEOTIDE SEQUENCE</scope>
</reference>